<dbReference type="Pfam" id="PF00117">
    <property type="entry name" value="GATase"/>
    <property type="match status" value="1"/>
</dbReference>
<dbReference type="NCBIfam" id="TIGR00337">
    <property type="entry name" value="PyrG"/>
    <property type="match status" value="1"/>
</dbReference>
<evidence type="ECO:0000256" key="9">
    <source>
        <dbReference type="RuleBase" id="RU810713"/>
    </source>
</evidence>
<keyword evidence="13" id="KW-1185">Reference proteome</keyword>
<accession>A0A7I8W8T3</accession>
<comment type="function">
    <text evidence="9">Catalyzes the ATP-dependent amination of UTP to CTP with either L-glutamine or ammonia as the source of nitrogen.</text>
</comment>
<comment type="caution">
    <text evidence="12">The sequence shown here is derived from an EMBL/GenBank/DDBJ whole genome shotgun (WGS) entry which is preliminary data.</text>
</comment>
<protein>
    <recommendedName>
        <fullName evidence="9">CTP synthase</fullName>
        <ecNumber evidence="9">6.3.4.2</ecNumber>
    </recommendedName>
    <alternativeName>
        <fullName evidence="9">UTP--ammonia ligase</fullName>
    </alternativeName>
</protein>
<dbReference type="FunFam" id="3.40.50.300:FF:000207">
    <property type="entry name" value="CTP synthase"/>
    <property type="match status" value="1"/>
</dbReference>
<dbReference type="Pfam" id="PF06418">
    <property type="entry name" value="CTP_synth_N"/>
    <property type="match status" value="1"/>
</dbReference>
<evidence type="ECO:0000256" key="4">
    <source>
        <dbReference type="ARBA" id="ARBA00022741"/>
    </source>
</evidence>
<feature type="domain" description="Glutamine amidotransferase" evidence="10">
    <location>
        <begin position="311"/>
        <end position="537"/>
    </location>
</feature>
<comment type="similarity">
    <text evidence="2 9">Belongs to the CTP synthase family.</text>
</comment>
<reference evidence="12 13" key="1">
    <citation type="submission" date="2020-08" db="EMBL/GenBank/DDBJ databases">
        <authorList>
            <person name="Hejnol A."/>
        </authorList>
    </citation>
    <scope>NUCLEOTIDE SEQUENCE [LARGE SCALE GENOMIC DNA]</scope>
</reference>
<dbReference type="InterPro" id="IPR017456">
    <property type="entry name" value="CTP_synthase_N"/>
</dbReference>
<dbReference type="GO" id="GO:0044210">
    <property type="term" value="P:'de novo' CTP biosynthetic process"/>
    <property type="evidence" value="ECO:0007669"/>
    <property type="project" value="UniProtKB-UniRule"/>
</dbReference>
<evidence type="ECO:0000259" key="10">
    <source>
        <dbReference type="Pfam" id="PF00117"/>
    </source>
</evidence>
<dbReference type="GO" id="GO:0042802">
    <property type="term" value="F:identical protein binding"/>
    <property type="evidence" value="ECO:0007669"/>
    <property type="project" value="TreeGrafter"/>
</dbReference>
<evidence type="ECO:0000256" key="5">
    <source>
        <dbReference type="ARBA" id="ARBA00022840"/>
    </source>
</evidence>
<dbReference type="NCBIfam" id="NF003792">
    <property type="entry name" value="PRK05380.1"/>
    <property type="match status" value="1"/>
</dbReference>
<dbReference type="Gene3D" id="3.40.50.880">
    <property type="match status" value="1"/>
</dbReference>
<evidence type="ECO:0000256" key="7">
    <source>
        <dbReference type="ARBA" id="ARBA00022975"/>
    </source>
</evidence>
<organism evidence="12 13">
    <name type="scientific">Dimorphilus gyrociliatus</name>
    <dbReference type="NCBI Taxonomy" id="2664684"/>
    <lineage>
        <taxon>Eukaryota</taxon>
        <taxon>Metazoa</taxon>
        <taxon>Spiralia</taxon>
        <taxon>Lophotrochozoa</taxon>
        <taxon>Annelida</taxon>
        <taxon>Polychaeta</taxon>
        <taxon>Polychaeta incertae sedis</taxon>
        <taxon>Dinophilidae</taxon>
        <taxon>Dimorphilus</taxon>
    </lineage>
</organism>
<dbReference type="SUPFAM" id="SSF52317">
    <property type="entry name" value="Class I glutamine amidotransferase-like"/>
    <property type="match status" value="1"/>
</dbReference>
<feature type="domain" description="CTP synthase N-terminal" evidence="11">
    <location>
        <begin position="2"/>
        <end position="273"/>
    </location>
</feature>
<evidence type="ECO:0000256" key="6">
    <source>
        <dbReference type="ARBA" id="ARBA00022962"/>
    </source>
</evidence>
<dbReference type="GO" id="GO:0097268">
    <property type="term" value="C:cytoophidium"/>
    <property type="evidence" value="ECO:0007669"/>
    <property type="project" value="TreeGrafter"/>
</dbReference>
<dbReference type="Gene3D" id="3.40.50.300">
    <property type="entry name" value="P-loop containing nucleotide triphosphate hydrolases"/>
    <property type="match status" value="1"/>
</dbReference>
<dbReference type="GO" id="GO:0005524">
    <property type="term" value="F:ATP binding"/>
    <property type="evidence" value="ECO:0007669"/>
    <property type="project" value="UniProtKB-KW"/>
</dbReference>
<keyword evidence="5 9" id="KW-0067">ATP-binding</keyword>
<dbReference type="InterPro" id="IPR004468">
    <property type="entry name" value="CTP_synthase"/>
</dbReference>
<sequence>MKYVLVTGGVISGIGKGVISSSIGTLLKTHGVKVTSIKIDPYINIDAGTFSPYEHGEVFVLDDGGEVDLDLGNYERFLDITLHRDNNITTGKIYEYVIKKERKGDYLGKTVQVVPHVTDAIQEWIERVAKIPVDVNDPSEPQACLIELGGTIGDIEGMPFIEALRQFQRRVGKENFCVVHVSLVPEPKATGEQKTKPTQTSVRQLRSLGLTPDLIIARCGGPINDSTKCKISSFCDIEDDCVIGLPDVSSVYKVPPLMEDSNLVEYFAKRLNLPLKRNRRALLRWRGLGSNQERALEEVCIALVGKYTKLEDSYASVIKSLRHSAMKINRKLKIHYIEADKLESQENDPVKYHEAWQQLCRSDGVLVPGGFGMRGLEGKILAANWARTNSKPYLGVCLGLQCAVIEFARNVLKWDDANTTEVNPNTNHPVVIEMPEHNTGMLGGTMRLGKRRTNFTTNKSIVRKLYHDKEYVEERHRHRYEVNPEVVQDLENSGLKFIGRSTDGERMEILELENHPFYIAVQYHPEYISRPLNPSPPYLGLLLASSGKLDSYLNSDWEPSPRSGC</sequence>
<evidence type="ECO:0000256" key="1">
    <source>
        <dbReference type="ARBA" id="ARBA00005171"/>
    </source>
</evidence>
<dbReference type="UniPathway" id="UPA00159">
    <property type="reaction ID" value="UER00277"/>
</dbReference>
<comment type="pathway">
    <text evidence="1 9">Pyrimidine metabolism; CTP biosynthesis via de novo pathway; CTP from UDP: step 2/2.</text>
</comment>
<keyword evidence="4 9" id="KW-0547">Nucleotide-binding</keyword>
<dbReference type="FunFam" id="3.40.50.880:FF:000005">
    <property type="entry name" value="CTP synthase"/>
    <property type="match status" value="1"/>
</dbReference>
<dbReference type="PROSITE" id="PS51273">
    <property type="entry name" value="GATASE_TYPE_1"/>
    <property type="match status" value="1"/>
</dbReference>
<comment type="catalytic activity">
    <reaction evidence="8 9">
        <text>UTP + L-glutamine + ATP + H2O = CTP + L-glutamate + ADP + phosphate + 2 H(+)</text>
        <dbReference type="Rhea" id="RHEA:26426"/>
        <dbReference type="ChEBI" id="CHEBI:15377"/>
        <dbReference type="ChEBI" id="CHEBI:15378"/>
        <dbReference type="ChEBI" id="CHEBI:29985"/>
        <dbReference type="ChEBI" id="CHEBI:30616"/>
        <dbReference type="ChEBI" id="CHEBI:37563"/>
        <dbReference type="ChEBI" id="CHEBI:43474"/>
        <dbReference type="ChEBI" id="CHEBI:46398"/>
        <dbReference type="ChEBI" id="CHEBI:58359"/>
        <dbReference type="ChEBI" id="CHEBI:456216"/>
        <dbReference type="EC" id="6.3.4.2"/>
    </reaction>
</comment>
<dbReference type="GO" id="GO:0003883">
    <property type="term" value="F:CTP synthase activity"/>
    <property type="evidence" value="ECO:0007669"/>
    <property type="project" value="UniProtKB-UniRule"/>
</dbReference>
<dbReference type="GO" id="GO:0019856">
    <property type="term" value="P:pyrimidine nucleobase biosynthetic process"/>
    <property type="evidence" value="ECO:0007669"/>
    <property type="project" value="TreeGrafter"/>
</dbReference>
<dbReference type="SUPFAM" id="SSF52540">
    <property type="entry name" value="P-loop containing nucleoside triphosphate hydrolases"/>
    <property type="match status" value="1"/>
</dbReference>
<dbReference type="CDD" id="cd03113">
    <property type="entry name" value="CTPS_N"/>
    <property type="match status" value="1"/>
</dbReference>
<dbReference type="OrthoDB" id="1739076at2759"/>
<keyword evidence="7 9" id="KW-0665">Pyrimidine biosynthesis</keyword>
<dbReference type="EMBL" id="CAJFCJ010000021">
    <property type="protein sequence ID" value="CAD5124527.1"/>
    <property type="molecule type" value="Genomic_DNA"/>
</dbReference>
<evidence type="ECO:0000256" key="8">
    <source>
        <dbReference type="ARBA" id="ARBA00047781"/>
    </source>
</evidence>
<dbReference type="InterPro" id="IPR029062">
    <property type="entry name" value="Class_I_gatase-like"/>
</dbReference>
<dbReference type="Proteomes" id="UP000549394">
    <property type="component" value="Unassembled WGS sequence"/>
</dbReference>
<dbReference type="AlphaFoldDB" id="A0A7I8W8T3"/>
<dbReference type="InterPro" id="IPR017926">
    <property type="entry name" value="GATASE"/>
</dbReference>
<dbReference type="GO" id="GO:0005737">
    <property type="term" value="C:cytoplasm"/>
    <property type="evidence" value="ECO:0007669"/>
    <property type="project" value="TreeGrafter"/>
</dbReference>
<evidence type="ECO:0000259" key="11">
    <source>
        <dbReference type="Pfam" id="PF06418"/>
    </source>
</evidence>
<gene>
    <name evidence="12" type="ORF">DGYR_LOCUS12062</name>
</gene>
<evidence type="ECO:0000313" key="13">
    <source>
        <dbReference type="Proteomes" id="UP000549394"/>
    </source>
</evidence>
<evidence type="ECO:0000256" key="2">
    <source>
        <dbReference type="ARBA" id="ARBA00007533"/>
    </source>
</evidence>
<dbReference type="InterPro" id="IPR027417">
    <property type="entry name" value="P-loop_NTPase"/>
</dbReference>
<evidence type="ECO:0000256" key="3">
    <source>
        <dbReference type="ARBA" id="ARBA00022598"/>
    </source>
</evidence>
<dbReference type="PANTHER" id="PTHR11550">
    <property type="entry name" value="CTP SYNTHASE"/>
    <property type="match status" value="1"/>
</dbReference>
<dbReference type="PANTHER" id="PTHR11550:SF0">
    <property type="entry name" value="CTP SYNTHASE-RELATED"/>
    <property type="match status" value="1"/>
</dbReference>
<dbReference type="InterPro" id="IPR033828">
    <property type="entry name" value="GATase1_CTP_Synthase"/>
</dbReference>
<keyword evidence="3 9" id="KW-0436">Ligase</keyword>
<name>A0A7I8W8T3_9ANNE</name>
<dbReference type="CDD" id="cd01746">
    <property type="entry name" value="GATase1_CTP_Synthase"/>
    <property type="match status" value="1"/>
</dbReference>
<proteinExistence type="inferred from homology"/>
<keyword evidence="6 9" id="KW-0315">Glutamine amidotransferase</keyword>
<dbReference type="EC" id="6.3.4.2" evidence="9"/>
<evidence type="ECO:0000313" key="12">
    <source>
        <dbReference type="EMBL" id="CAD5124527.1"/>
    </source>
</evidence>